<reference evidence="3" key="1">
    <citation type="submission" date="2024-07" db="EMBL/GenBank/DDBJ databases">
        <title>Two chromosome-level genome assemblies of Korean endemic species Abeliophyllum distichum and Forsythia ovata (Oleaceae).</title>
        <authorList>
            <person name="Jang H."/>
        </authorList>
    </citation>
    <scope>NUCLEOTIDE SEQUENCE [LARGE SCALE GENOMIC DNA]</scope>
</reference>
<dbReference type="Gene3D" id="3.30.160.20">
    <property type="match status" value="1"/>
</dbReference>
<evidence type="ECO:0000259" key="1">
    <source>
        <dbReference type="PROSITE" id="PS00745"/>
    </source>
</evidence>
<dbReference type="InterPro" id="IPR000352">
    <property type="entry name" value="Pep_chain_release_fac_I"/>
</dbReference>
<dbReference type="SUPFAM" id="SSF110916">
    <property type="entry name" value="Peptidyl-tRNA hydrolase domain-like"/>
    <property type="match status" value="1"/>
</dbReference>
<dbReference type="PANTHER" id="PTHR47352:SF1">
    <property type="entry name" value="CLASS I PEPTIDE CHAIN RELEASE FACTOR"/>
    <property type="match status" value="1"/>
</dbReference>
<dbReference type="Pfam" id="PF00472">
    <property type="entry name" value="RF-1"/>
    <property type="match status" value="1"/>
</dbReference>
<dbReference type="AlphaFoldDB" id="A0ABD1VEC0"/>
<dbReference type="PROSITE" id="PS00745">
    <property type="entry name" value="RF_PROK_I"/>
    <property type="match status" value="1"/>
</dbReference>
<dbReference type="EMBL" id="JBFOLK010000002">
    <property type="protein sequence ID" value="KAL2534933.1"/>
    <property type="molecule type" value="Genomic_DNA"/>
</dbReference>
<feature type="domain" description="Prokaryotic-type class I peptide chain release factors" evidence="1">
    <location>
        <begin position="109"/>
        <end position="125"/>
    </location>
</feature>
<name>A0ABD1VEC0_9LAMI</name>
<keyword evidence="3" id="KW-1185">Reference proteome</keyword>
<accession>A0ABD1VEC0</accession>
<protein>
    <submittedName>
        <fullName evidence="2">Class I peptide chain release factor</fullName>
    </submittedName>
</protein>
<proteinExistence type="predicted"/>
<gene>
    <name evidence="2" type="ORF">Adt_08284</name>
</gene>
<evidence type="ECO:0000313" key="3">
    <source>
        <dbReference type="Proteomes" id="UP001604336"/>
    </source>
</evidence>
<dbReference type="PANTHER" id="PTHR47352">
    <property type="entry name" value="CLASS I PEPTIDE CHAIN RELEASE FACTOR"/>
    <property type="match status" value="1"/>
</dbReference>
<evidence type="ECO:0000313" key="2">
    <source>
        <dbReference type="EMBL" id="KAL2534933.1"/>
    </source>
</evidence>
<organism evidence="2 3">
    <name type="scientific">Abeliophyllum distichum</name>
    <dbReference type="NCBI Taxonomy" id="126358"/>
    <lineage>
        <taxon>Eukaryota</taxon>
        <taxon>Viridiplantae</taxon>
        <taxon>Streptophyta</taxon>
        <taxon>Embryophyta</taxon>
        <taxon>Tracheophyta</taxon>
        <taxon>Spermatophyta</taxon>
        <taxon>Magnoliopsida</taxon>
        <taxon>eudicotyledons</taxon>
        <taxon>Gunneridae</taxon>
        <taxon>Pentapetalae</taxon>
        <taxon>asterids</taxon>
        <taxon>lamiids</taxon>
        <taxon>Lamiales</taxon>
        <taxon>Oleaceae</taxon>
        <taxon>Forsythieae</taxon>
        <taxon>Abeliophyllum</taxon>
    </lineage>
</organism>
<sequence>MAAIKATTSMFLARSIFRPILSSQITVRFFRTSLPSTSCGGVYWRAPSNYGVVHCASTNSGGEDKKTPARMAEVQRLLYEAEERFKAAGAGAEPIPKITLDHVTVSYARSGGPGGQNVNKVNTKVDMRFNVKNAYWLSDRVREKIMQMEKNRINKDGELVISSTKTRTQKGNIEDALAKLQAIIEAASYVPPPPSEQTVCHWGAETSGQKESPITEKITKKKPRQLGLRCDEPKAHPAFAVVQYYSLVNTDHQHLEPVNQLILKEEECHFIIWTIGRAG</sequence>
<dbReference type="Proteomes" id="UP001604336">
    <property type="component" value="Unassembled WGS sequence"/>
</dbReference>
<comment type="caution">
    <text evidence="2">The sequence shown here is derived from an EMBL/GenBank/DDBJ whole genome shotgun (WGS) entry which is preliminary data.</text>
</comment>